<gene>
    <name evidence="6" type="ORF">DW021_16450</name>
    <name evidence="5" type="ORF">DWX77_14115</name>
    <name evidence="4" type="ORF">DWY46_16650</name>
    <name evidence="3" type="ORF">DWZ12_03020</name>
    <name evidence="2" type="ORF">ERS852533_02878</name>
</gene>
<dbReference type="AlphaFoldDB" id="A0A174RXS7"/>
<evidence type="ECO:0000313" key="3">
    <source>
        <dbReference type="EMBL" id="RGQ06765.1"/>
    </source>
</evidence>
<evidence type="ECO:0000313" key="6">
    <source>
        <dbReference type="EMBL" id="RHL43001.1"/>
    </source>
</evidence>
<dbReference type="RefSeq" id="WP_055056688.1">
    <property type="nucleotide sequence ID" value="NZ_CZBA01000020.1"/>
</dbReference>
<evidence type="ECO:0000313" key="4">
    <source>
        <dbReference type="EMBL" id="RGR45813.1"/>
    </source>
</evidence>
<dbReference type="EMBL" id="QRUH01000017">
    <property type="protein sequence ID" value="RGR45813.1"/>
    <property type="molecule type" value="Genomic_DNA"/>
</dbReference>
<dbReference type="Proteomes" id="UP000285897">
    <property type="component" value="Unassembled WGS sequence"/>
</dbReference>
<dbReference type="EMBL" id="QROS01000021">
    <property type="protein sequence ID" value="RHL43001.1"/>
    <property type="molecule type" value="Genomic_DNA"/>
</dbReference>
<dbReference type="OrthoDB" id="1976625at2"/>
<evidence type="ECO:0000313" key="2">
    <source>
        <dbReference type="EMBL" id="CUP87995.1"/>
    </source>
</evidence>
<reference evidence="8 9" key="2">
    <citation type="submission" date="2018-08" db="EMBL/GenBank/DDBJ databases">
        <title>A genome reference for cultivated species of the human gut microbiota.</title>
        <authorList>
            <person name="Zou Y."/>
            <person name="Xue W."/>
            <person name="Luo G."/>
        </authorList>
    </citation>
    <scope>NUCLEOTIDE SEQUENCE [LARGE SCALE GENOMIC DNA]</scope>
    <source>
        <strain evidence="5 9">AF21-24</strain>
        <strain evidence="4 10">AF25-21</strain>
        <strain evidence="3 8">AF29-2BH</strain>
        <strain evidence="6 11">AF37-6AC</strain>
    </source>
</reference>
<evidence type="ECO:0000313" key="5">
    <source>
        <dbReference type="EMBL" id="RGS69911.1"/>
    </source>
</evidence>
<organism evidence="2 7">
    <name type="scientific">Blautia obeum</name>
    <dbReference type="NCBI Taxonomy" id="40520"/>
    <lineage>
        <taxon>Bacteria</taxon>
        <taxon>Bacillati</taxon>
        <taxon>Bacillota</taxon>
        <taxon>Clostridia</taxon>
        <taxon>Lachnospirales</taxon>
        <taxon>Lachnospiraceae</taxon>
        <taxon>Blautia</taxon>
    </lineage>
</organism>
<dbReference type="Proteomes" id="UP000095413">
    <property type="component" value="Unassembled WGS sequence"/>
</dbReference>
<dbReference type="EMBL" id="CZBA01000020">
    <property type="protein sequence ID" value="CUP87995.1"/>
    <property type="molecule type" value="Genomic_DNA"/>
</dbReference>
<dbReference type="EMBL" id="QRVV01000063">
    <property type="protein sequence ID" value="RGS69911.1"/>
    <property type="molecule type" value="Genomic_DNA"/>
</dbReference>
<dbReference type="Proteomes" id="UP000284242">
    <property type="component" value="Unassembled WGS sequence"/>
</dbReference>
<keyword evidence="1" id="KW-0732">Signal</keyword>
<evidence type="ECO:0000313" key="11">
    <source>
        <dbReference type="Proteomes" id="UP000285897"/>
    </source>
</evidence>
<evidence type="ECO:0000256" key="1">
    <source>
        <dbReference type="SAM" id="SignalP"/>
    </source>
</evidence>
<protein>
    <submittedName>
        <fullName evidence="2">Uncharacterized protein</fullName>
    </submittedName>
</protein>
<proteinExistence type="predicted"/>
<sequence>MKKGTMMVFSALLMSCFLAVPAEAKSIENSTYRVCKNDIFIDYDQLNCKKIVTKVKDDGSFTAIDLGEWLEEQDIYDISVIEDDENTGYKTMFYERNLEKEASDEFYDSEDTSCIDFQGLVYEGDVIRSTDSFQETVTEVSFDGSFYTETEMTGLYVEGKTTRIK</sequence>
<reference evidence="2 7" key="1">
    <citation type="submission" date="2015-09" db="EMBL/GenBank/DDBJ databases">
        <authorList>
            <consortium name="Pathogen Informatics"/>
        </authorList>
    </citation>
    <scope>NUCLEOTIDE SEQUENCE [LARGE SCALE GENOMIC DNA]</scope>
    <source>
        <strain evidence="2 7">2789STDY5834921</strain>
    </source>
</reference>
<dbReference type="Proteomes" id="UP000285839">
    <property type="component" value="Unassembled WGS sequence"/>
</dbReference>
<evidence type="ECO:0000313" key="9">
    <source>
        <dbReference type="Proteomes" id="UP000284242"/>
    </source>
</evidence>
<dbReference type="EMBL" id="QRSS01000003">
    <property type="protein sequence ID" value="RGQ06765.1"/>
    <property type="molecule type" value="Genomic_DNA"/>
</dbReference>
<dbReference type="PROSITE" id="PS51257">
    <property type="entry name" value="PROKAR_LIPOPROTEIN"/>
    <property type="match status" value="1"/>
</dbReference>
<evidence type="ECO:0000313" key="7">
    <source>
        <dbReference type="Proteomes" id="UP000095413"/>
    </source>
</evidence>
<feature type="chain" id="PRO_5036008893" evidence="1">
    <location>
        <begin position="25"/>
        <end position="165"/>
    </location>
</feature>
<dbReference type="Proteomes" id="UP000283585">
    <property type="component" value="Unassembled WGS sequence"/>
</dbReference>
<feature type="signal peptide" evidence="1">
    <location>
        <begin position="1"/>
        <end position="24"/>
    </location>
</feature>
<evidence type="ECO:0000313" key="8">
    <source>
        <dbReference type="Proteomes" id="UP000283585"/>
    </source>
</evidence>
<name>A0A174RXS7_9FIRM</name>
<accession>A0A174RXS7</accession>
<evidence type="ECO:0000313" key="10">
    <source>
        <dbReference type="Proteomes" id="UP000285839"/>
    </source>
</evidence>